<evidence type="ECO:0000313" key="4">
    <source>
        <dbReference type="Proteomes" id="UP000219111"/>
    </source>
</evidence>
<keyword evidence="1" id="KW-0812">Transmembrane</keyword>
<feature type="transmembrane region" description="Helical" evidence="1">
    <location>
        <begin position="102"/>
        <end position="119"/>
    </location>
</feature>
<dbReference type="InterPro" id="IPR037185">
    <property type="entry name" value="EmrE-like"/>
</dbReference>
<dbReference type="EMBL" id="OBMT01000007">
    <property type="protein sequence ID" value="SOC08726.1"/>
    <property type="molecule type" value="Genomic_DNA"/>
</dbReference>
<feature type="domain" description="EamA" evidence="2">
    <location>
        <begin position="9"/>
        <end position="141"/>
    </location>
</feature>
<organism evidence="3 4">
    <name type="scientific">Rhodobacter maris</name>
    <dbReference type="NCBI Taxonomy" id="446682"/>
    <lineage>
        <taxon>Bacteria</taxon>
        <taxon>Pseudomonadati</taxon>
        <taxon>Pseudomonadota</taxon>
        <taxon>Alphaproteobacteria</taxon>
        <taxon>Rhodobacterales</taxon>
        <taxon>Rhodobacter group</taxon>
        <taxon>Rhodobacter</taxon>
    </lineage>
</organism>
<feature type="transmembrane region" description="Helical" evidence="1">
    <location>
        <begin position="211"/>
        <end position="231"/>
    </location>
</feature>
<keyword evidence="1" id="KW-1133">Transmembrane helix</keyword>
<keyword evidence="1" id="KW-0472">Membrane</keyword>
<feature type="transmembrane region" description="Helical" evidence="1">
    <location>
        <begin position="78"/>
        <end position="96"/>
    </location>
</feature>
<gene>
    <name evidence="3" type="ORF">SAMN05877831_10712</name>
</gene>
<dbReference type="OrthoDB" id="7165334at2"/>
<proteinExistence type="predicted"/>
<evidence type="ECO:0000256" key="1">
    <source>
        <dbReference type="SAM" id="Phobius"/>
    </source>
</evidence>
<reference evidence="4" key="1">
    <citation type="submission" date="2017-08" db="EMBL/GenBank/DDBJ databases">
        <authorList>
            <person name="Varghese N."/>
            <person name="Submissions S."/>
        </authorList>
    </citation>
    <scope>NUCLEOTIDE SEQUENCE [LARGE SCALE GENOMIC DNA]</scope>
    <source>
        <strain evidence="4">JA276</strain>
    </source>
</reference>
<dbReference type="Pfam" id="PF00892">
    <property type="entry name" value="EamA"/>
    <property type="match status" value="2"/>
</dbReference>
<feature type="transmembrane region" description="Helical" evidence="1">
    <location>
        <begin position="181"/>
        <end position="199"/>
    </location>
</feature>
<feature type="transmembrane region" description="Helical" evidence="1">
    <location>
        <begin position="37"/>
        <end position="57"/>
    </location>
</feature>
<evidence type="ECO:0000259" key="2">
    <source>
        <dbReference type="Pfam" id="PF00892"/>
    </source>
</evidence>
<dbReference type="SUPFAM" id="SSF103481">
    <property type="entry name" value="Multidrug resistance efflux transporter EmrE"/>
    <property type="match status" value="2"/>
</dbReference>
<dbReference type="AlphaFoldDB" id="A0A285SLT7"/>
<dbReference type="InterPro" id="IPR000620">
    <property type="entry name" value="EamA_dom"/>
</dbReference>
<keyword evidence="4" id="KW-1185">Reference proteome</keyword>
<feature type="transmembrane region" description="Helical" evidence="1">
    <location>
        <begin position="243"/>
        <end position="260"/>
    </location>
</feature>
<dbReference type="GO" id="GO:0016020">
    <property type="term" value="C:membrane"/>
    <property type="evidence" value="ECO:0007669"/>
    <property type="project" value="InterPro"/>
</dbReference>
<sequence length="300" mass="31190">MGHGVENLRGSLLMVAAMAGFALEDMCVKALSQHMPVGEVLALMGIGGTVIFAVLALRNGDRLLSRDLLNPAVIGRNFGELVGTLAFVCAVAFTPLAQASAILQATPLAVTLGAALFLGEKVGWRRWSAILVGFIGVLVVIRPGTAGFSVLSLFAVVAVVGLAARDVITRRVPRSITSMQLATYGFATCIPAGAALLLLQGPPVPLSLSDVAQLGAALVVGTAGYYALIAAMRIGEVAVITPFRYTRLIFAVAIGWTVFAEHPDQWTLIGGLIIVASGLYTLARERARARAARATAATLG</sequence>
<feature type="transmembrane region" description="Helical" evidence="1">
    <location>
        <begin position="266"/>
        <end position="283"/>
    </location>
</feature>
<feature type="transmembrane region" description="Helical" evidence="1">
    <location>
        <begin position="126"/>
        <end position="144"/>
    </location>
</feature>
<name>A0A285SLT7_9RHOB</name>
<dbReference type="Proteomes" id="UP000219111">
    <property type="component" value="Unassembled WGS sequence"/>
</dbReference>
<feature type="transmembrane region" description="Helical" evidence="1">
    <location>
        <begin position="150"/>
        <end position="169"/>
    </location>
</feature>
<dbReference type="PANTHER" id="PTHR22911:SF135">
    <property type="entry name" value="BLR4310 PROTEIN"/>
    <property type="match status" value="1"/>
</dbReference>
<feature type="domain" description="EamA" evidence="2">
    <location>
        <begin position="153"/>
        <end position="277"/>
    </location>
</feature>
<evidence type="ECO:0000313" key="3">
    <source>
        <dbReference type="EMBL" id="SOC08726.1"/>
    </source>
</evidence>
<accession>A0A285SLT7</accession>
<protein>
    <submittedName>
        <fullName evidence="3">Drug/metabolite transporter (DMT)-like permease</fullName>
    </submittedName>
</protein>
<dbReference type="PANTHER" id="PTHR22911">
    <property type="entry name" value="ACYL-MALONYL CONDENSING ENZYME-RELATED"/>
    <property type="match status" value="1"/>
</dbReference>